<dbReference type="Pfam" id="PF13378">
    <property type="entry name" value="MR_MLE_C"/>
    <property type="match status" value="1"/>
</dbReference>
<dbReference type="Pfam" id="PF02746">
    <property type="entry name" value="MR_MLE_N"/>
    <property type="match status" value="1"/>
</dbReference>
<keyword evidence="3" id="KW-0460">Magnesium</keyword>
<comment type="cofactor">
    <cofactor evidence="1">
        <name>Mg(2+)</name>
        <dbReference type="ChEBI" id="CHEBI:18420"/>
    </cofactor>
</comment>
<dbReference type="EC" id="4.2.1.90" evidence="5"/>
<sequence length="399" mass="43320">MIITDVRCVEYVGHIDAPEPIFADRLRRPSDVYPEFRAAGAQEFPEVAPGRYEIRSTFLHIETDTGLVGSTAQLSGEQAFIIMRTLRPLLLGADPLATERIWDVLYRSSIHGRRGAGMVALSAVDCALWDLRGQHLAVPAHVLLGGPTRTDIPAYVSTLGDSLELKQVSARTADLVEQGYRGLKWFPRWGPEDGRAGLDAVVALVGTVRDAAGPDVDIMLDAWSGWDVPFTLDVAHATRDLRVAWIEEPLLADEVAGYRTLRSRLPVGVRIAGGEHEYGRWGYADLIATDTLDLYQPDPHWDGGISETTKIMALISAAGGQLIPHGQSLQCNAAVSFAASPALIPQMEYLHRLMPMYQHFLAAPVRPVNGRIAAPTRPGLGMAIDPATVVSERVVGTGA</sequence>
<dbReference type="GO" id="GO:0000287">
    <property type="term" value="F:magnesium ion binding"/>
    <property type="evidence" value="ECO:0007669"/>
    <property type="project" value="TreeGrafter"/>
</dbReference>
<protein>
    <submittedName>
        <fullName evidence="5">L-rhamnonate dehydratase</fullName>
        <ecNumber evidence="5">4.2.1.90</ecNumber>
    </submittedName>
</protein>
<dbReference type="Gene3D" id="3.20.20.120">
    <property type="entry name" value="Enolase-like C-terminal domain"/>
    <property type="match status" value="1"/>
</dbReference>
<dbReference type="InterPro" id="IPR029017">
    <property type="entry name" value="Enolase-like_N"/>
</dbReference>
<dbReference type="SUPFAM" id="SSF51604">
    <property type="entry name" value="Enolase C-terminal domain-like"/>
    <property type="match status" value="1"/>
</dbReference>
<keyword evidence="6" id="KW-1185">Reference proteome</keyword>
<dbReference type="EMBL" id="CACRYJ010000068">
    <property type="protein sequence ID" value="VZO40244.1"/>
    <property type="molecule type" value="Genomic_DNA"/>
</dbReference>
<organism evidence="5 6">
    <name type="scientific">Occultella aeris</name>
    <dbReference type="NCBI Taxonomy" id="2761496"/>
    <lineage>
        <taxon>Bacteria</taxon>
        <taxon>Bacillati</taxon>
        <taxon>Actinomycetota</taxon>
        <taxon>Actinomycetes</taxon>
        <taxon>Micrococcales</taxon>
        <taxon>Ruaniaceae</taxon>
        <taxon>Occultella</taxon>
    </lineage>
</organism>
<dbReference type="SFLD" id="SFLDG00179">
    <property type="entry name" value="mandelate_racemase"/>
    <property type="match status" value="1"/>
</dbReference>
<gene>
    <name evidence="5" type="primary">rhmD_2</name>
    <name evidence="5" type="ORF">HALOF300_04947</name>
</gene>
<dbReference type="SMART" id="SM00922">
    <property type="entry name" value="MR_MLE"/>
    <property type="match status" value="1"/>
</dbReference>
<dbReference type="GO" id="GO:0016052">
    <property type="term" value="P:carbohydrate catabolic process"/>
    <property type="evidence" value="ECO:0007669"/>
    <property type="project" value="TreeGrafter"/>
</dbReference>
<dbReference type="RefSeq" id="WP_156743507.1">
    <property type="nucleotide sequence ID" value="NZ_CACRYJ010000068.1"/>
</dbReference>
<dbReference type="Proteomes" id="UP000419743">
    <property type="component" value="Unassembled WGS sequence"/>
</dbReference>
<dbReference type="InterPro" id="IPR029065">
    <property type="entry name" value="Enolase_C-like"/>
</dbReference>
<evidence type="ECO:0000313" key="6">
    <source>
        <dbReference type="Proteomes" id="UP000419743"/>
    </source>
</evidence>
<evidence type="ECO:0000256" key="1">
    <source>
        <dbReference type="ARBA" id="ARBA00001946"/>
    </source>
</evidence>
<keyword evidence="5" id="KW-0456">Lyase</keyword>
<comment type="caution">
    <text evidence="5">The sequence shown here is derived from an EMBL/GenBank/DDBJ whole genome shotgun (WGS) entry which is preliminary data.</text>
</comment>
<evidence type="ECO:0000259" key="4">
    <source>
        <dbReference type="SMART" id="SM00922"/>
    </source>
</evidence>
<dbReference type="GO" id="GO:0050032">
    <property type="term" value="F:L-rhamnonate dehydratase activity"/>
    <property type="evidence" value="ECO:0007669"/>
    <property type="project" value="UniProtKB-EC"/>
</dbReference>
<dbReference type="PANTHER" id="PTHR13794:SF58">
    <property type="entry name" value="MITOCHONDRIAL ENOLASE SUPERFAMILY MEMBER 1"/>
    <property type="match status" value="1"/>
</dbReference>
<dbReference type="SUPFAM" id="SSF54826">
    <property type="entry name" value="Enolase N-terminal domain-like"/>
    <property type="match status" value="1"/>
</dbReference>
<dbReference type="InterPro" id="IPR046945">
    <property type="entry name" value="RHMD-like"/>
</dbReference>
<dbReference type="InterPro" id="IPR013342">
    <property type="entry name" value="Mandelate_racemase_C"/>
</dbReference>
<evidence type="ECO:0000313" key="5">
    <source>
        <dbReference type="EMBL" id="VZO40244.1"/>
    </source>
</evidence>
<reference evidence="5 6" key="1">
    <citation type="submission" date="2019-11" db="EMBL/GenBank/DDBJ databases">
        <authorList>
            <person name="Criscuolo A."/>
        </authorList>
    </citation>
    <scope>NUCLEOTIDE SEQUENCE [LARGE SCALE GENOMIC DNA]</scope>
    <source>
        <strain evidence="5">CIP111667</strain>
    </source>
</reference>
<dbReference type="InterPro" id="IPR013341">
    <property type="entry name" value="Mandelate_racemase_N_dom"/>
</dbReference>
<evidence type="ECO:0000256" key="2">
    <source>
        <dbReference type="ARBA" id="ARBA00022723"/>
    </source>
</evidence>
<dbReference type="SFLD" id="SFLDS00001">
    <property type="entry name" value="Enolase"/>
    <property type="match status" value="1"/>
</dbReference>
<keyword evidence="2" id="KW-0479">Metal-binding</keyword>
<dbReference type="PANTHER" id="PTHR13794">
    <property type="entry name" value="ENOLASE SUPERFAMILY, MANDELATE RACEMASE"/>
    <property type="match status" value="1"/>
</dbReference>
<dbReference type="Gene3D" id="3.30.390.10">
    <property type="entry name" value="Enolase-like, N-terminal domain"/>
    <property type="match status" value="1"/>
</dbReference>
<proteinExistence type="predicted"/>
<dbReference type="InterPro" id="IPR036849">
    <property type="entry name" value="Enolase-like_C_sf"/>
</dbReference>
<name>A0A7M4DS00_9MICO</name>
<dbReference type="AlphaFoldDB" id="A0A7M4DS00"/>
<feature type="domain" description="Mandelate racemase/muconate lactonizing enzyme C-terminal" evidence="4">
    <location>
        <begin position="165"/>
        <end position="268"/>
    </location>
</feature>
<evidence type="ECO:0000256" key="3">
    <source>
        <dbReference type="ARBA" id="ARBA00022842"/>
    </source>
</evidence>
<accession>A0A7M4DS00</accession>